<dbReference type="OrthoDB" id="2532955at2759"/>
<dbReference type="InterPro" id="IPR052389">
    <property type="entry name" value="Sec_Metab_Biosynth-Assoc"/>
</dbReference>
<feature type="region of interest" description="Disordered" evidence="1">
    <location>
        <begin position="1"/>
        <end position="25"/>
    </location>
</feature>
<organism evidence="4 5">
    <name type="scientific">Heliocybe sulcata</name>
    <dbReference type="NCBI Taxonomy" id="5364"/>
    <lineage>
        <taxon>Eukaryota</taxon>
        <taxon>Fungi</taxon>
        <taxon>Dikarya</taxon>
        <taxon>Basidiomycota</taxon>
        <taxon>Agaricomycotina</taxon>
        <taxon>Agaricomycetes</taxon>
        <taxon>Gloeophyllales</taxon>
        <taxon>Gloeophyllaceae</taxon>
        <taxon>Heliocybe</taxon>
    </lineage>
</organism>
<evidence type="ECO:0000259" key="3">
    <source>
        <dbReference type="Pfam" id="PF20789"/>
    </source>
</evidence>
<keyword evidence="5" id="KW-1185">Reference proteome</keyword>
<dbReference type="Proteomes" id="UP000305948">
    <property type="component" value="Unassembled WGS sequence"/>
</dbReference>
<feature type="compositionally biased region" description="Basic and acidic residues" evidence="1">
    <location>
        <begin position="13"/>
        <end position="25"/>
    </location>
</feature>
<dbReference type="PANTHER" id="PTHR38110">
    <property type="entry name" value="CHROMOSOME 23, WHOLE GENOME SHOTGUN SEQUENCE"/>
    <property type="match status" value="1"/>
</dbReference>
<evidence type="ECO:0000259" key="2">
    <source>
        <dbReference type="Pfam" id="PF13622"/>
    </source>
</evidence>
<feature type="domain" description="Acyl-CoA thioesterase-like N-terminal HotDog" evidence="2">
    <location>
        <begin position="28"/>
        <end position="113"/>
    </location>
</feature>
<dbReference type="Pfam" id="PF20789">
    <property type="entry name" value="4HBT_3C"/>
    <property type="match status" value="1"/>
</dbReference>
<dbReference type="InterPro" id="IPR049450">
    <property type="entry name" value="ACOT8-like_C"/>
</dbReference>
<dbReference type="EMBL" id="ML213509">
    <property type="protein sequence ID" value="TFK52327.1"/>
    <property type="molecule type" value="Genomic_DNA"/>
</dbReference>
<feature type="domain" description="Acyl-CoA thioesterase-like C-terminal" evidence="3">
    <location>
        <begin position="177"/>
        <end position="285"/>
    </location>
</feature>
<name>A0A5C3N669_9AGAM</name>
<sequence length="336" mass="37242">MAPLSKAIAFESSSRRKDETSTHRGVVDPDWNVASVPNGGYVLGLVVEACIRHQASEPLRDPIHVTAHFLRTTAVAEFEIHVRTLRAGKSFANLVAEFKQQDEVKITAHLIFGVLSSAPSPSDPLPTLAPPSPYARRIPLLTHPSQLTGTEWSRRPLGYMSHIRLAEDPAIQERNQSPPADSTNGKELEWAAWIELRDKDERIMTPSLAFLVDTFNSLPELLAQRNYGNIKGGRQWFPTLTLTIEFKFPIPASDGYSRRTVGIHARGRYVNNPQGRHETTIEVWSAPSNIGEDIDGQSAGDWREKQVCLAVSSQMALVVPMAVNRRKGERASGSKL</sequence>
<reference evidence="4 5" key="1">
    <citation type="journal article" date="2019" name="Nat. Ecol. Evol.">
        <title>Megaphylogeny resolves global patterns of mushroom evolution.</title>
        <authorList>
            <person name="Varga T."/>
            <person name="Krizsan K."/>
            <person name="Foldi C."/>
            <person name="Dima B."/>
            <person name="Sanchez-Garcia M."/>
            <person name="Sanchez-Ramirez S."/>
            <person name="Szollosi G.J."/>
            <person name="Szarkandi J.G."/>
            <person name="Papp V."/>
            <person name="Albert L."/>
            <person name="Andreopoulos W."/>
            <person name="Angelini C."/>
            <person name="Antonin V."/>
            <person name="Barry K.W."/>
            <person name="Bougher N.L."/>
            <person name="Buchanan P."/>
            <person name="Buyck B."/>
            <person name="Bense V."/>
            <person name="Catcheside P."/>
            <person name="Chovatia M."/>
            <person name="Cooper J."/>
            <person name="Damon W."/>
            <person name="Desjardin D."/>
            <person name="Finy P."/>
            <person name="Geml J."/>
            <person name="Haridas S."/>
            <person name="Hughes K."/>
            <person name="Justo A."/>
            <person name="Karasinski D."/>
            <person name="Kautmanova I."/>
            <person name="Kiss B."/>
            <person name="Kocsube S."/>
            <person name="Kotiranta H."/>
            <person name="LaButti K.M."/>
            <person name="Lechner B.E."/>
            <person name="Liimatainen K."/>
            <person name="Lipzen A."/>
            <person name="Lukacs Z."/>
            <person name="Mihaltcheva S."/>
            <person name="Morgado L.N."/>
            <person name="Niskanen T."/>
            <person name="Noordeloos M.E."/>
            <person name="Ohm R.A."/>
            <person name="Ortiz-Santana B."/>
            <person name="Ovrebo C."/>
            <person name="Racz N."/>
            <person name="Riley R."/>
            <person name="Savchenko A."/>
            <person name="Shiryaev A."/>
            <person name="Soop K."/>
            <person name="Spirin V."/>
            <person name="Szebenyi C."/>
            <person name="Tomsovsky M."/>
            <person name="Tulloss R.E."/>
            <person name="Uehling J."/>
            <person name="Grigoriev I.V."/>
            <person name="Vagvolgyi C."/>
            <person name="Papp T."/>
            <person name="Martin F.M."/>
            <person name="Miettinen O."/>
            <person name="Hibbett D.S."/>
            <person name="Nagy L.G."/>
        </authorList>
    </citation>
    <scope>NUCLEOTIDE SEQUENCE [LARGE SCALE GENOMIC DNA]</scope>
    <source>
        <strain evidence="4 5">OMC1185</strain>
    </source>
</reference>
<dbReference type="SUPFAM" id="SSF54637">
    <property type="entry name" value="Thioesterase/thiol ester dehydrase-isomerase"/>
    <property type="match status" value="1"/>
</dbReference>
<gene>
    <name evidence="4" type="ORF">OE88DRAFT_1734343</name>
</gene>
<dbReference type="InterPro" id="IPR042171">
    <property type="entry name" value="Acyl-CoA_hotdog"/>
</dbReference>
<evidence type="ECO:0000313" key="4">
    <source>
        <dbReference type="EMBL" id="TFK52327.1"/>
    </source>
</evidence>
<accession>A0A5C3N669</accession>
<evidence type="ECO:0000256" key="1">
    <source>
        <dbReference type="SAM" id="MobiDB-lite"/>
    </source>
</evidence>
<evidence type="ECO:0008006" key="6">
    <source>
        <dbReference type="Google" id="ProtNLM"/>
    </source>
</evidence>
<dbReference type="InterPro" id="IPR029069">
    <property type="entry name" value="HotDog_dom_sf"/>
</dbReference>
<dbReference type="AlphaFoldDB" id="A0A5C3N669"/>
<dbReference type="Gene3D" id="2.40.160.210">
    <property type="entry name" value="Acyl-CoA thioesterase, double hotdog domain"/>
    <property type="match status" value="1"/>
</dbReference>
<evidence type="ECO:0000313" key="5">
    <source>
        <dbReference type="Proteomes" id="UP000305948"/>
    </source>
</evidence>
<proteinExistence type="predicted"/>
<dbReference type="PANTHER" id="PTHR38110:SF1">
    <property type="entry name" value="THIOESTERASE DOMAIN-CONTAINING PROTEIN"/>
    <property type="match status" value="1"/>
</dbReference>
<dbReference type="Pfam" id="PF13622">
    <property type="entry name" value="4HBT_3"/>
    <property type="match status" value="1"/>
</dbReference>
<protein>
    <recommendedName>
        <fullName evidence="6">Thioesterase/thiol ester dehydrase-isomerase</fullName>
    </recommendedName>
</protein>
<dbReference type="InterPro" id="IPR049449">
    <property type="entry name" value="TesB_ACOT8-like_N"/>
</dbReference>
<dbReference type="STRING" id="5364.A0A5C3N669"/>